<gene>
    <name evidence="1" type="ORF">GCM10007173_35660</name>
</gene>
<evidence type="ECO:0000313" key="2">
    <source>
        <dbReference type="Proteomes" id="UP000606115"/>
    </source>
</evidence>
<proteinExistence type="predicted"/>
<dbReference type="EMBL" id="BMKX01000013">
    <property type="protein sequence ID" value="GGJ73569.1"/>
    <property type="molecule type" value="Genomic_DNA"/>
</dbReference>
<keyword evidence="2" id="KW-1185">Reference proteome</keyword>
<name>A0ABQ2DUR6_9MICC</name>
<sequence length="72" mass="8037">MSLFHKPPLVYIGFCTGHVGGVQLAGKLTAAWVGSAEEAHPESKIQRGRDHEINDFHVVVFHEFELRVKLAK</sequence>
<dbReference type="RefSeq" id="WP_188687391.1">
    <property type="nucleotide sequence ID" value="NZ_BMKX01000013.1"/>
</dbReference>
<reference evidence="2" key="1">
    <citation type="journal article" date="2019" name="Int. J. Syst. Evol. Microbiol.">
        <title>The Global Catalogue of Microorganisms (GCM) 10K type strain sequencing project: providing services to taxonomists for standard genome sequencing and annotation.</title>
        <authorList>
            <consortium name="The Broad Institute Genomics Platform"/>
            <consortium name="The Broad Institute Genome Sequencing Center for Infectious Disease"/>
            <person name="Wu L."/>
            <person name="Ma J."/>
        </authorList>
    </citation>
    <scope>NUCLEOTIDE SEQUENCE [LARGE SCALE GENOMIC DNA]</scope>
    <source>
        <strain evidence="2">CGMCC 1.3685</strain>
    </source>
</reference>
<comment type="caution">
    <text evidence="1">The sequence shown here is derived from an EMBL/GenBank/DDBJ whole genome shotgun (WGS) entry which is preliminary data.</text>
</comment>
<evidence type="ECO:0000313" key="1">
    <source>
        <dbReference type="EMBL" id="GGJ73569.1"/>
    </source>
</evidence>
<dbReference type="GeneID" id="303305894"/>
<accession>A0ABQ2DUR6</accession>
<organism evidence="1 2">
    <name type="scientific">Glutamicibacter ardleyensis</name>
    <dbReference type="NCBI Taxonomy" id="225894"/>
    <lineage>
        <taxon>Bacteria</taxon>
        <taxon>Bacillati</taxon>
        <taxon>Actinomycetota</taxon>
        <taxon>Actinomycetes</taxon>
        <taxon>Micrococcales</taxon>
        <taxon>Micrococcaceae</taxon>
        <taxon>Glutamicibacter</taxon>
    </lineage>
</organism>
<protein>
    <submittedName>
        <fullName evidence="1">Uncharacterized protein</fullName>
    </submittedName>
</protein>
<dbReference type="Proteomes" id="UP000606115">
    <property type="component" value="Unassembled WGS sequence"/>
</dbReference>